<accession>A0AA39XTL7</accession>
<reference evidence="8" key="1">
    <citation type="submission" date="2023-06" db="EMBL/GenBank/DDBJ databases">
        <title>Genome-scale phylogeny and comparative genomics of the fungal order Sordariales.</title>
        <authorList>
            <consortium name="Lawrence Berkeley National Laboratory"/>
            <person name="Hensen N."/>
            <person name="Bonometti L."/>
            <person name="Westerberg I."/>
            <person name="Brannstrom I.O."/>
            <person name="Guillou S."/>
            <person name="Cros-Aarteil S."/>
            <person name="Calhoun S."/>
            <person name="Haridas S."/>
            <person name="Kuo A."/>
            <person name="Mondo S."/>
            <person name="Pangilinan J."/>
            <person name="Riley R."/>
            <person name="Labutti K."/>
            <person name="Andreopoulos B."/>
            <person name="Lipzen A."/>
            <person name="Chen C."/>
            <person name="Yanf M."/>
            <person name="Daum C."/>
            <person name="Ng V."/>
            <person name="Clum A."/>
            <person name="Steindorff A."/>
            <person name="Ohm R."/>
            <person name="Martin F."/>
            <person name="Silar P."/>
            <person name="Natvig D."/>
            <person name="Lalanne C."/>
            <person name="Gautier V."/>
            <person name="Ament-Velasquez S.L."/>
            <person name="Kruys A."/>
            <person name="Hutchinson M.I."/>
            <person name="Powell A.J."/>
            <person name="Barry K."/>
            <person name="Miller A.N."/>
            <person name="Grigoriev I.V."/>
            <person name="Debuchy R."/>
            <person name="Gladieux P."/>
            <person name="Thoren M.H."/>
            <person name="Johannesson H."/>
        </authorList>
    </citation>
    <scope>NUCLEOTIDE SEQUENCE</scope>
    <source>
        <strain evidence="8">SMH2532-1</strain>
    </source>
</reference>
<evidence type="ECO:0000256" key="1">
    <source>
        <dbReference type="ARBA" id="ARBA00004123"/>
    </source>
</evidence>
<evidence type="ECO:0000256" key="7">
    <source>
        <dbReference type="SAM" id="MobiDB-lite"/>
    </source>
</evidence>
<dbReference type="GO" id="GO:0045944">
    <property type="term" value="P:positive regulation of transcription by RNA polymerase II"/>
    <property type="evidence" value="ECO:0007669"/>
    <property type="project" value="TreeGrafter"/>
</dbReference>
<evidence type="ECO:0000256" key="3">
    <source>
        <dbReference type="ARBA" id="ARBA00023015"/>
    </source>
</evidence>
<feature type="region of interest" description="Disordered" evidence="7">
    <location>
        <begin position="301"/>
        <end position="333"/>
    </location>
</feature>
<evidence type="ECO:0000256" key="6">
    <source>
        <dbReference type="ARBA" id="ARBA00023242"/>
    </source>
</evidence>
<evidence type="ECO:0000313" key="9">
    <source>
        <dbReference type="Proteomes" id="UP001174936"/>
    </source>
</evidence>
<proteinExistence type="predicted"/>
<dbReference type="CDD" id="cd12148">
    <property type="entry name" value="fungal_TF_MHR"/>
    <property type="match status" value="1"/>
</dbReference>
<comment type="subcellular location">
    <subcellularLocation>
        <location evidence="1">Nucleus</location>
    </subcellularLocation>
</comment>
<keyword evidence="9" id="KW-1185">Reference proteome</keyword>
<feature type="compositionally biased region" description="Polar residues" evidence="7">
    <location>
        <begin position="305"/>
        <end position="324"/>
    </location>
</feature>
<dbReference type="GO" id="GO:0003700">
    <property type="term" value="F:DNA-binding transcription factor activity"/>
    <property type="evidence" value="ECO:0007669"/>
    <property type="project" value="TreeGrafter"/>
</dbReference>
<keyword evidence="5" id="KW-0804">Transcription</keyword>
<dbReference type="PANTHER" id="PTHR37534:SF15">
    <property type="entry name" value="ZN(II)2CYS6 TRANSCRIPTION FACTOR (EUROFUNG)"/>
    <property type="match status" value="1"/>
</dbReference>
<dbReference type="Proteomes" id="UP001174936">
    <property type="component" value="Unassembled WGS sequence"/>
</dbReference>
<dbReference type="InterPro" id="IPR021858">
    <property type="entry name" value="Fun_TF"/>
</dbReference>
<evidence type="ECO:0000256" key="5">
    <source>
        <dbReference type="ARBA" id="ARBA00023163"/>
    </source>
</evidence>
<dbReference type="AlphaFoldDB" id="A0AA39XTL7"/>
<evidence type="ECO:0000256" key="2">
    <source>
        <dbReference type="ARBA" id="ARBA00022833"/>
    </source>
</evidence>
<evidence type="ECO:0000256" key="4">
    <source>
        <dbReference type="ARBA" id="ARBA00023125"/>
    </source>
</evidence>
<keyword evidence="4" id="KW-0238">DNA-binding</keyword>
<keyword evidence="6" id="KW-0539">Nucleus</keyword>
<dbReference type="GO" id="GO:0005634">
    <property type="term" value="C:nucleus"/>
    <property type="evidence" value="ECO:0007669"/>
    <property type="project" value="UniProtKB-SubCell"/>
</dbReference>
<dbReference type="EMBL" id="JAULSV010000007">
    <property type="protein sequence ID" value="KAK0639431.1"/>
    <property type="molecule type" value="Genomic_DNA"/>
</dbReference>
<gene>
    <name evidence="8" type="ORF">B0T16DRAFT_243846</name>
</gene>
<evidence type="ECO:0000313" key="8">
    <source>
        <dbReference type="EMBL" id="KAK0639431.1"/>
    </source>
</evidence>
<name>A0AA39XTL7_9PEZI</name>
<organism evidence="8 9">
    <name type="scientific">Cercophora newfieldiana</name>
    <dbReference type="NCBI Taxonomy" id="92897"/>
    <lineage>
        <taxon>Eukaryota</taxon>
        <taxon>Fungi</taxon>
        <taxon>Dikarya</taxon>
        <taxon>Ascomycota</taxon>
        <taxon>Pezizomycotina</taxon>
        <taxon>Sordariomycetes</taxon>
        <taxon>Sordariomycetidae</taxon>
        <taxon>Sordariales</taxon>
        <taxon>Lasiosphaeriaceae</taxon>
        <taxon>Cercophora</taxon>
    </lineage>
</organism>
<sequence>MTVRGRSAYPELAMIPPFPAASPLLEFCPPLFAEFSERPNRRALLNHFCNVMSHLIVFREESGNPFQQLVLPLTQKSGSVMNAIYALASAHMEHQGVDHPEKSLYFHNRAIQSLGKLIENNGKVNRNEILAAIMLLVYYEVLVQRGQSNIVAVHLKGALTVMCANPDPTDTTGAFLERAFRFYDVIAALSNGTAPLSAAPGPGCLLPFPPLGAPAASPLSNVDTLLGMATTLWPIIHRLSDLLPIKRDYDLAVRFNDAQPRIDALRAEFESAASSVETALSQWQPHLPPNFVPDGDDLTLGIPAGQNTSNSSNDTTAPGITGNTEPAHPPMSSSERARLHSILHNALAYRHSAFVYLYRTVYSYPRSHHAVQSNAHEALVHCVATVAYAGPMGALLWPLFAAACEAVATEDRSLAERAFSAIRKRQGMMNIERAWEIVQEVWRRADWADVVAGLPDEGRGRNSMYNGNFEQEEAETDLWRQVSKDMGVNIVFG</sequence>
<dbReference type="PANTHER" id="PTHR37534">
    <property type="entry name" value="TRANSCRIPTIONAL ACTIVATOR PROTEIN UGA3"/>
    <property type="match status" value="1"/>
</dbReference>
<dbReference type="GO" id="GO:0000976">
    <property type="term" value="F:transcription cis-regulatory region binding"/>
    <property type="evidence" value="ECO:0007669"/>
    <property type="project" value="TreeGrafter"/>
</dbReference>
<keyword evidence="2" id="KW-0862">Zinc</keyword>
<protein>
    <submittedName>
        <fullName evidence="8">Fungal-specific transcription factor domain-containing protein</fullName>
    </submittedName>
</protein>
<comment type="caution">
    <text evidence="8">The sequence shown here is derived from an EMBL/GenBank/DDBJ whole genome shotgun (WGS) entry which is preliminary data.</text>
</comment>
<dbReference type="Pfam" id="PF11951">
    <property type="entry name" value="Fungal_trans_2"/>
    <property type="match status" value="1"/>
</dbReference>
<keyword evidence="3" id="KW-0805">Transcription regulation</keyword>